<reference evidence="3 4" key="1">
    <citation type="submission" date="2022-04" db="EMBL/GenBank/DDBJ databases">
        <title>Hymenobacter sp. isolated from the air.</title>
        <authorList>
            <person name="Won M."/>
            <person name="Lee C.-M."/>
            <person name="Woen H.-Y."/>
            <person name="Kwon S.-W."/>
        </authorList>
    </citation>
    <scope>NUCLEOTIDE SEQUENCE [LARGE SCALE GENOMIC DNA]</scope>
    <source>
        <strain evidence="4">5116 S-27</strain>
    </source>
</reference>
<dbReference type="RefSeq" id="WP_244719428.1">
    <property type="nucleotide sequence ID" value="NZ_CP095049.1"/>
</dbReference>
<keyword evidence="4" id="KW-1185">Reference proteome</keyword>
<evidence type="ECO:0000256" key="1">
    <source>
        <dbReference type="SAM" id="Coils"/>
    </source>
</evidence>
<gene>
    <name evidence="3" type="ORF">MUN80_02960</name>
</gene>
<dbReference type="InterPro" id="IPR032774">
    <property type="entry name" value="WG_beta_rep"/>
</dbReference>
<feature type="compositionally biased region" description="Acidic residues" evidence="2">
    <location>
        <begin position="204"/>
        <end position="214"/>
    </location>
</feature>
<evidence type="ECO:0000313" key="4">
    <source>
        <dbReference type="Proteomes" id="UP000831785"/>
    </source>
</evidence>
<accession>A0ABY4FCB7</accession>
<dbReference type="Pfam" id="PF14903">
    <property type="entry name" value="WG_beta_rep"/>
    <property type="match status" value="2"/>
</dbReference>
<dbReference type="PANTHER" id="PTHR37841">
    <property type="entry name" value="GLR2918 PROTEIN"/>
    <property type="match status" value="1"/>
</dbReference>
<feature type="compositionally biased region" description="Low complexity" evidence="2">
    <location>
        <begin position="368"/>
        <end position="381"/>
    </location>
</feature>
<name>A0ABY4FCB7_9BACT</name>
<feature type="compositionally biased region" description="Low complexity" evidence="2">
    <location>
        <begin position="191"/>
        <end position="203"/>
    </location>
</feature>
<evidence type="ECO:0000313" key="3">
    <source>
        <dbReference type="EMBL" id="UOQ53727.1"/>
    </source>
</evidence>
<proteinExistence type="predicted"/>
<keyword evidence="1" id="KW-0175">Coiled coil</keyword>
<feature type="region of interest" description="Disordered" evidence="2">
    <location>
        <begin position="368"/>
        <end position="388"/>
    </location>
</feature>
<evidence type="ECO:0000256" key="2">
    <source>
        <dbReference type="SAM" id="MobiDB-lite"/>
    </source>
</evidence>
<dbReference type="PANTHER" id="PTHR37841:SF1">
    <property type="entry name" value="DUF3298 DOMAIN-CONTAINING PROTEIN"/>
    <property type="match status" value="1"/>
</dbReference>
<dbReference type="EMBL" id="CP095049">
    <property type="protein sequence ID" value="UOQ53727.1"/>
    <property type="molecule type" value="Genomic_DNA"/>
</dbReference>
<feature type="region of interest" description="Disordered" evidence="2">
    <location>
        <begin position="191"/>
        <end position="220"/>
    </location>
</feature>
<sequence length="628" mass="68698">MLHVFLLGSFSDSARREQFEAVRAALAAEPNSPPTLLLGNVPGAEGEALDAVVLRPHLITILVLEPRGGRLTIRDFAHAAWQLNGAPLTGAAAADNPFQQFLQQKNALDQLLRPHLHAGQANLNFISGLLLFGEPVTFGPEVEERMSAVPAANNFQLLADPSRFTRRLAQLATPEIDLTAADLEHLAAELAPSADSTSAAAAPEPEEEPADALSDEPIAPTAGGFLQQKAAQLWRWLGAEDVTDLDEAPYGYTEKTLAARNHEKQELERLQASMQQELATQLRAMEAREAEREKSIAQLRQQLATAPPVASEAARLQERLAVENREKEALDAAILASRAESEARNRELDAKIQQLEQLMQRLQAAPISSPAAPGYSSASSPAPTPLHPTIRAGFRQVRAWRRRLPRLAALGTGVLAVALVVGGVKSLMAGPPTRFTEHGRWGLLEADGDTLVPARYSSISDFIDGQAVVEQSGAFGFIGKNGQEVLPPTYDALNPYREGYARVRVGDTYTFLDEDGQEFDHYYYNALDFAEGYAAVLDYRGWFYIQGPDTPAQNPKLFREAYSFHDGLARVRLADGYTFIRKSYLRSPEADTKPFGRYSSASDFADGKARVTQKGRTFYIDEDGDPVE</sequence>
<dbReference type="Proteomes" id="UP000831785">
    <property type="component" value="Chromosome"/>
</dbReference>
<organism evidence="3 4">
    <name type="scientific">Hymenobacter cellulosivorans</name>
    <dbReference type="NCBI Taxonomy" id="2932249"/>
    <lineage>
        <taxon>Bacteria</taxon>
        <taxon>Pseudomonadati</taxon>
        <taxon>Bacteroidota</taxon>
        <taxon>Cytophagia</taxon>
        <taxon>Cytophagales</taxon>
        <taxon>Hymenobacteraceae</taxon>
        <taxon>Hymenobacter</taxon>
    </lineage>
</organism>
<feature type="coiled-coil region" evidence="1">
    <location>
        <begin position="257"/>
        <end position="365"/>
    </location>
</feature>
<protein>
    <submittedName>
        <fullName evidence="3">WG repeat-containing protein</fullName>
    </submittedName>
</protein>